<comment type="caution">
    <text evidence="1">The sequence shown here is derived from an EMBL/GenBank/DDBJ whole genome shotgun (WGS) entry which is preliminary data.</text>
</comment>
<accession>A0ABP0NLZ6</accession>
<evidence type="ECO:0000313" key="1">
    <source>
        <dbReference type="EMBL" id="CAK9064636.1"/>
    </source>
</evidence>
<organism evidence="1 2">
    <name type="scientific">Durusdinium trenchii</name>
    <dbReference type="NCBI Taxonomy" id="1381693"/>
    <lineage>
        <taxon>Eukaryota</taxon>
        <taxon>Sar</taxon>
        <taxon>Alveolata</taxon>
        <taxon>Dinophyceae</taxon>
        <taxon>Suessiales</taxon>
        <taxon>Symbiodiniaceae</taxon>
        <taxon>Durusdinium</taxon>
    </lineage>
</organism>
<feature type="non-terminal residue" evidence="1">
    <location>
        <position position="371"/>
    </location>
</feature>
<gene>
    <name evidence="1" type="ORF">CCMP2556_LOCUS31764</name>
</gene>
<reference evidence="1 2" key="1">
    <citation type="submission" date="2024-02" db="EMBL/GenBank/DDBJ databases">
        <authorList>
            <person name="Chen Y."/>
            <person name="Shah S."/>
            <person name="Dougan E. K."/>
            <person name="Thang M."/>
            <person name="Chan C."/>
        </authorList>
    </citation>
    <scope>NUCLEOTIDE SEQUENCE [LARGE SCALE GENOMIC DNA]</scope>
</reference>
<name>A0ABP0NLZ6_9DINO</name>
<dbReference type="Proteomes" id="UP001642484">
    <property type="component" value="Unassembled WGS sequence"/>
</dbReference>
<protein>
    <submittedName>
        <fullName evidence="1">Uncharacterized protein</fullName>
    </submittedName>
</protein>
<sequence length="371" mass="41428">MLEHCVPPPDINKISIFSHHLVRYNQEGLLDVKYMEDRYLRGKKYCSDFMETRHKLMCFSSLNLGHAAIVSMQSEMGPLLIDEAISLSQAISSGNANTMCFACLPQVHSSTSMATVMKNRRLLEDKLFAVMNSHEIALNYAPPEHGGVAAMCGTSPAWQRSRALLGSINNIPRSRVQDLQNPDTDHPLAPHWRVQQRGIKATTQVTTSLLDNVLTAPKQPVLVVDLLPSRFAEWSRAAWNLQKRLLNDEDLLENHPDMRIPEMVQKKLVGHPDFLKRCMDDICEDSKFTTIAGMGRMPHQPNLFVAVTKTNSDGVILASSISWHISKDSALIAMADTKAVTTLADLICKVARERGVMEVRTVDHSLAPKVQ</sequence>
<keyword evidence="2" id="KW-1185">Reference proteome</keyword>
<evidence type="ECO:0000313" key="2">
    <source>
        <dbReference type="Proteomes" id="UP001642484"/>
    </source>
</evidence>
<proteinExistence type="predicted"/>
<dbReference type="EMBL" id="CAXAMN010021933">
    <property type="protein sequence ID" value="CAK9064636.1"/>
    <property type="molecule type" value="Genomic_DNA"/>
</dbReference>